<sequence>MEKRKKERHETIEEYFYDKLAKARRCNLDDGTCIEYLITGLEDEDLVRSLSVRDYATPDELLRCMKRLHERVDVIKQTRAKTLHQPPTGQRQNCGLDNNEPTTRAPRKRFNKTGEPLCFNCSTYGHFSAACPKPQRKPRCTNCGKSGHETKDCFHKRNSTNTSDKKATVLIQQGSKTWDCMAPNEKYFMQAILNDKPIKAFVDMGSQFVTLRESESQLMNVTYEPLNHPFTINGFGSGKPTPLGSFQATLTVDQAKANVKVYVVRDAVQVVPLLVGQPFTEQPHVTVVRRKNTLRIFEERDTSDDEDGTLANLKIPVLPPRRVGPWVKEAVVIPPSYVGIIALRSGEETQKTHGDIFIDGSIHESRGHYVPTCVLRKDELGELYIPVTNISATPLIVAEDEQIARGTWCTEEDANTNLDACVNCGERKPTTLIATKDVDIGPSIFDSQKKALVTTINDYRDCFATSLSELGCAKATEMKHVDALSRAPASRPEEMDVAMSVSVFATELSDDDWLVLAQKTDPTLQGILQGSSKTKESQRIKNEYVLAEGKIFKRMKRFTASAESSTESSDDGLSTEAESDTDIVEVKPQQEPAEVLSPRSVPFVEYAKARASRRLQGLLQSLVNCQNHRGNPSRPLTASSSQTSVTPYVVYLPVAPRTLAPFHGESHEDIYDWVQQYERVARHNGWTPEQCRQNAYFALEATARNWFENHEASITSWEQLKAALRRTFTNQQQKKRAEKARIQGLNESVVSFVEDVQRLRNRADSQASEAKKLRILMRGAKKNIFGGLVRAPPITVEGFVTEATNIERALQARASHYQRLPGVAALSPPSCNSPDLREIIRDTVREELRKLLPTDNPPAALSIAEVFREEGQRAYQP</sequence>
<evidence type="ECO:0000313" key="2">
    <source>
        <dbReference type="Proteomes" id="UP000805193"/>
    </source>
</evidence>
<dbReference type="EMBL" id="JABSTQ010009798">
    <property type="protein sequence ID" value="KAG0425812.1"/>
    <property type="molecule type" value="Genomic_DNA"/>
</dbReference>
<keyword evidence="2" id="KW-1185">Reference proteome</keyword>
<comment type="caution">
    <text evidence="1">The sequence shown here is derived from an EMBL/GenBank/DDBJ whole genome shotgun (WGS) entry which is preliminary data.</text>
</comment>
<organism evidence="1 2">
    <name type="scientific">Ixodes persulcatus</name>
    <name type="common">Taiga tick</name>
    <dbReference type="NCBI Taxonomy" id="34615"/>
    <lineage>
        <taxon>Eukaryota</taxon>
        <taxon>Metazoa</taxon>
        <taxon>Ecdysozoa</taxon>
        <taxon>Arthropoda</taxon>
        <taxon>Chelicerata</taxon>
        <taxon>Arachnida</taxon>
        <taxon>Acari</taxon>
        <taxon>Parasitiformes</taxon>
        <taxon>Ixodida</taxon>
        <taxon>Ixodoidea</taxon>
        <taxon>Ixodidae</taxon>
        <taxon>Ixodinae</taxon>
        <taxon>Ixodes</taxon>
    </lineage>
</organism>
<name>A0AC60PWZ4_IXOPE</name>
<protein>
    <submittedName>
        <fullName evidence="1">Uncharacterized protein</fullName>
    </submittedName>
</protein>
<dbReference type="Proteomes" id="UP000805193">
    <property type="component" value="Unassembled WGS sequence"/>
</dbReference>
<accession>A0AC60PWZ4</accession>
<reference evidence="1 2" key="1">
    <citation type="journal article" date="2020" name="Cell">
        <title>Large-Scale Comparative Analyses of Tick Genomes Elucidate Their Genetic Diversity and Vector Capacities.</title>
        <authorList>
            <consortium name="Tick Genome and Microbiome Consortium (TIGMIC)"/>
            <person name="Jia N."/>
            <person name="Wang J."/>
            <person name="Shi W."/>
            <person name="Du L."/>
            <person name="Sun Y."/>
            <person name="Zhan W."/>
            <person name="Jiang J.F."/>
            <person name="Wang Q."/>
            <person name="Zhang B."/>
            <person name="Ji P."/>
            <person name="Bell-Sakyi L."/>
            <person name="Cui X.M."/>
            <person name="Yuan T.T."/>
            <person name="Jiang B.G."/>
            <person name="Yang W.F."/>
            <person name="Lam T.T."/>
            <person name="Chang Q.C."/>
            <person name="Ding S.J."/>
            <person name="Wang X.J."/>
            <person name="Zhu J.G."/>
            <person name="Ruan X.D."/>
            <person name="Zhao L."/>
            <person name="Wei J.T."/>
            <person name="Ye R.Z."/>
            <person name="Que T.C."/>
            <person name="Du C.H."/>
            <person name="Zhou Y.H."/>
            <person name="Cheng J.X."/>
            <person name="Dai P.F."/>
            <person name="Guo W.B."/>
            <person name="Han X.H."/>
            <person name="Huang E.J."/>
            <person name="Li L.F."/>
            <person name="Wei W."/>
            <person name="Gao Y.C."/>
            <person name="Liu J.Z."/>
            <person name="Shao H.Z."/>
            <person name="Wang X."/>
            <person name="Wang C.C."/>
            <person name="Yang T.C."/>
            <person name="Huo Q.B."/>
            <person name="Li W."/>
            <person name="Chen H.Y."/>
            <person name="Chen S.E."/>
            <person name="Zhou L.G."/>
            <person name="Ni X.B."/>
            <person name="Tian J.H."/>
            <person name="Sheng Y."/>
            <person name="Liu T."/>
            <person name="Pan Y.S."/>
            <person name="Xia L.Y."/>
            <person name="Li J."/>
            <person name="Zhao F."/>
            <person name="Cao W.C."/>
        </authorList>
    </citation>
    <scope>NUCLEOTIDE SEQUENCE [LARGE SCALE GENOMIC DNA]</scope>
    <source>
        <strain evidence="1">Iper-2018</strain>
    </source>
</reference>
<proteinExistence type="predicted"/>
<gene>
    <name evidence="1" type="ORF">HPB47_027044</name>
</gene>
<evidence type="ECO:0000313" key="1">
    <source>
        <dbReference type="EMBL" id="KAG0425812.1"/>
    </source>
</evidence>